<evidence type="ECO:0000256" key="3">
    <source>
        <dbReference type="ARBA" id="ARBA00023163"/>
    </source>
</evidence>
<dbReference type="Gene3D" id="2.60.120.10">
    <property type="entry name" value="Jelly Rolls"/>
    <property type="match status" value="1"/>
</dbReference>
<dbReference type="SUPFAM" id="SSF51182">
    <property type="entry name" value="RmlC-like cupins"/>
    <property type="match status" value="1"/>
</dbReference>
<sequence length="308" mass="34467">MKIPDRGRHLDMEVFINRILNYRYHWHETKYEVTTVLRGRAIYSRGGEAVELGEDDLVVIEPLMGHASLALEKGTLTMTAYFDMAATAGLAEAGSILSFGIYRCDGTNRHEERFRLLRATVADIILSAIDTSPLARDALACHSGLLLPVLMAHFEPTSRPDSRRGELSPISASAIVDFLEAHYMDKVSLEALASYTGYNRTYLSTFFKTNTGLNFHDYLTRIRLKHSLSDLAYTDKQMTAIALDNGFSDLKTFTVVFKSNFHTTPSAYRQTVQGVEKAESVDSRILLDPHDPFVLAKLSSYSQRGLVS</sequence>
<reference evidence="5" key="1">
    <citation type="submission" date="2020-10" db="EMBL/GenBank/DDBJ databases">
        <authorList>
            <person name="Gilroy R."/>
        </authorList>
    </citation>
    <scope>NUCLEOTIDE SEQUENCE</scope>
    <source>
        <strain evidence="5">11167</strain>
    </source>
</reference>
<evidence type="ECO:0000259" key="4">
    <source>
        <dbReference type="PROSITE" id="PS01124"/>
    </source>
</evidence>
<name>A0A9D9E8E9_9SPIR</name>
<keyword evidence="3" id="KW-0804">Transcription</keyword>
<dbReference type="SUPFAM" id="SSF46689">
    <property type="entry name" value="Homeodomain-like"/>
    <property type="match status" value="2"/>
</dbReference>
<dbReference type="Pfam" id="PF07883">
    <property type="entry name" value="Cupin_2"/>
    <property type="match status" value="1"/>
</dbReference>
<protein>
    <submittedName>
        <fullName evidence="5">AraC family transcriptional regulator</fullName>
    </submittedName>
</protein>
<dbReference type="Pfam" id="PF12833">
    <property type="entry name" value="HTH_18"/>
    <property type="match status" value="1"/>
</dbReference>
<dbReference type="SMART" id="SM00342">
    <property type="entry name" value="HTH_ARAC"/>
    <property type="match status" value="1"/>
</dbReference>
<accession>A0A9D9E8E9</accession>
<keyword evidence="2" id="KW-0238">DNA-binding</keyword>
<dbReference type="Gene3D" id="1.10.10.60">
    <property type="entry name" value="Homeodomain-like"/>
    <property type="match status" value="2"/>
</dbReference>
<dbReference type="InterPro" id="IPR018060">
    <property type="entry name" value="HTH_AraC"/>
</dbReference>
<evidence type="ECO:0000256" key="2">
    <source>
        <dbReference type="ARBA" id="ARBA00023125"/>
    </source>
</evidence>
<dbReference type="PANTHER" id="PTHR43280">
    <property type="entry name" value="ARAC-FAMILY TRANSCRIPTIONAL REGULATOR"/>
    <property type="match status" value="1"/>
</dbReference>
<feature type="domain" description="HTH araC/xylS-type" evidence="4">
    <location>
        <begin position="173"/>
        <end position="271"/>
    </location>
</feature>
<proteinExistence type="predicted"/>
<dbReference type="InterPro" id="IPR014710">
    <property type="entry name" value="RmlC-like_jellyroll"/>
</dbReference>
<dbReference type="GO" id="GO:0043565">
    <property type="term" value="F:sequence-specific DNA binding"/>
    <property type="evidence" value="ECO:0007669"/>
    <property type="project" value="InterPro"/>
</dbReference>
<gene>
    <name evidence="5" type="ORF">IAC42_04795</name>
</gene>
<dbReference type="AlphaFoldDB" id="A0A9D9E8E9"/>
<dbReference type="Proteomes" id="UP000823633">
    <property type="component" value="Unassembled WGS sequence"/>
</dbReference>
<reference evidence="5" key="2">
    <citation type="journal article" date="2021" name="PeerJ">
        <title>Extensive microbial diversity within the chicken gut microbiome revealed by metagenomics and culture.</title>
        <authorList>
            <person name="Gilroy R."/>
            <person name="Ravi A."/>
            <person name="Getino M."/>
            <person name="Pursley I."/>
            <person name="Horton D.L."/>
            <person name="Alikhan N.F."/>
            <person name="Baker D."/>
            <person name="Gharbi K."/>
            <person name="Hall N."/>
            <person name="Watson M."/>
            <person name="Adriaenssens E.M."/>
            <person name="Foster-Nyarko E."/>
            <person name="Jarju S."/>
            <person name="Secka A."/>
            <person name="Antonio M."/>
            <person name="Oren A."/>
            <person name="Chaudhuri R.R."/>
            <person name="La Ragione R."/>
            <person name="Hildebrand F."/>
            <person name="Pallen M.J."/>
        </authorList>
    </citation>
    <scope>NUCLEOTIDE SEQUENCE</scope>
    <source>
        <strain evidence="5">11167</strain>
    </source>
</reference>
<keyword evidence="1" id="KW-0805">Transcription regulation</keyword>
<organism evidence="5 6">
    <name type="scientific">Candidatus Aphodenecus pullistercoris</name>
    <dbReference type="NCBI Taxonomy" id="2840669"/>
    <lineage>
        <taxon>Bacteria</taxon>
        <taxon>Pseudomonadati</taxon>
        <taxon>Spirochaetota</taxon>
        <taxon>Spirochaetia</taxon>
        <taxon>Spirochaetales</taxon>
        <taxon>Candidatus Aphodenecus</taxon>
    </lineage>
</organism>
<evidence type="ECO:0000313" key="6">
    <source>
        <dbReference type="Proteomes" id="UP000823633"/>
    </source>
</evidence>
<dbReference type="CDD" id="cd02208">
    <property type="entry name" value="cupin_RmlC-like"/>
    <property type="match status" value="1"/>
</dbReference>
<dbReference type="GO" id="GO:0003700">
    <property type="term" value="F:DNA-binding transcription factor activity"/>
    <property type="evidence" value="ECO:0007669"/>
    <property type="project" value="InterPro"/>
</dbReference>
<dbReference type="PROSITE" id="PS01124">
    <property type="entry name" value="HTH_ARAC_FAMILY_2"/>
    <property type="match status" value="1"/>
</dbReference>
<dbReference type="InterPro" id="IPR009057">
    <property type="entry name" value="Homeodomain-like_sf"/>
</dbReference>
<evidence type="ECO:0000256" key="1">
    <source>
        <dbReference type="ARBA" id="ARBA00023015"/>
    </source>
</evidence>
<dbReference type="PANTHER" id="PTHR43280:SF2">
    <property type="entry name" value="HTH-TYPE TRANSCRIPTIONAL REGULATOR EXSA"/>
    <property type="match status" value="1"/>
</dbReference>
<dbReference type="EMBL" id="JADIMU010000030">
    <property type="protein sequence ID" value="MBO8443059.1"/>
    <property type="molecule type" value="Genomic_DNA"/>
</dbReference>
<dbReference type="InterPro" id="IPR013096">
    <property type="entry name" value="Cupin_2"/>
</dbReference>
<evidence type="ECO:0000313" key="5">
    <source>
        <dbReference type="EMBL" id="MBO8443059.1"/>
    </source>
</evidence>
<comment type="caution">
    <text evidence="5">The sequence shown here is derived from an EMBL/GenBank/DDBJ whole genome shotgun (WGS) entry which is preliminary data.</text>
</comment>
<dbReference type="InterPro" id="IPR011051">
    <property type="entry name" value="RmlC_Cupin_sf"/>
</dbReference>